<dbReference type="Proteomes" id="UP001431693">
    <property type="component" value="Unassembled WGS sequence"/>
</dbReference>
<keyword evidence="2" id="KW-0472">Membrane</keyword>
<name>A0ABT6ZIV6_9ACTN</name>
<feature type="compositionally biased region" description="Basic and acidic residues" evidence="1">
    <location>
        <begin position="1"/>
        <end position="22"/>
    </location>
</feature>
<keyword evidence="4" id="KW-1185">Reference proteome</keyword>
<organism evidence="3 4">
    <name type="scientific">Kribbibacterium absianum</name>
    <dbReference type="NCBI Taxonomy" id="3044210"/>
    <lineage>
        <taxon>Bacteria</taxon>
        <taxon>Bacillati</taxon>
        <taxon>Actinomycetota</taxon>
        <taxon>Coriobacteriia</taxon>
        <taxon>Coriobacteriales</taxon>
        <taxon>Kribbibacteriaceae</taxon>
        <taxon>Kribbibacterium</taxon>
    </lineage>
</organism>
<dbReference type="RefSeq" id="WP_283712626.1">
    <property type="nucleotide sequence ID" value="NZ_JASJEW010000001.1"/>
</dbReference>
<evidence type="ECO:0000256" key="1">
    <source>
        <dbReference type="SAM" id="MobiDB-lite"/>
    </source>
</evidence>
<sequence length="241" mass="25908">MARPTWRERRAHKKAEGEERARQQRVAGQKPLFPKVSRTGAIVLCSVMGALFILSVLWRLGPGAIRAATMPTAQTTDGMAINAEGTTMVYKPGDYQVGTNLPAGEYKFLAAGGACAVSLYRNGEPYWEQVVSEQDWLTLEDGQAVRVTNGSFVKADDVSVQDRTELSAGSVYKVGVDCPAGTWTLTPVDGDGYRSYTVTGQRILGSTPEVVSDGTLTGSVEVDLHAGEYLVLGQATAVMMR</sequence>
<proteinExistence type="predicted"/>
<reference evidence="3" key="1">
    <citation type="submission" date="2023-05" db="EMBL/GenBank/DDBJ databases">
        <title>[olsenella] sp. nov., isolated from a pig farm feces dump.</title>
        <authorList>
            <person name="Chang Y.-H."/>
        </authorList>
    </citation>
    <scope>NUCLEOTIDE SEQUENCE</scope>
    <source>
        <strain evidence="3">YH-ols2217</strain>
    </source>
</reference>
<feature type="region of interest" description="Disordered" evidence="1">
    <location>
        <begin position="1"/>
        <end position="27"/>
    </location>
</feature>
<keyword evidence="2" id="KW-0812">Transmembrane</keyword>
<evidence type="ECO:0000313" key="4">
    <source>
        <dbReference type="Proteomes" id="UP001431693"/>
    </source>
</evidence>
<evidence type="ECO:0000256" key="2">
    <source>
        <dbReference type="SAM" id="Phobius"/>
    </source>
</evidence>
<protein>
    <submittedName>
        <fullName evidence="3">Uncharacterized protein</fullName>
    </submittedName>
</protein>
<gene>
    <name evidence="3" type="ORF">QJ043_02695</name>
</gene>
<evidence type="ECO:0000313" key="3">
    <source>
        <dbReference type="EMBL" id="MDJ1128992.1"/>
    </source>
</evidence>
<comment type="caution">
    <text evidence="3">The sequence shown here is derived from an EMBL/GenBank/DDBJ whole genome shotgun (WGS) entry which is preliminary data.</text>
</comment>
<dbReference type="EMBL" id="JASJEX010000001">
    <property type="protein sequence ID" value="MDJ1128992.1"/>
    <property type="molecule type" value="Genomic_DNA"/>
</dbReference>
<feature type="transmembrane region" description="Helical" evidence="2">
    <location>
        <begin position="40"/>
        <end position="61"/>
    </location>
</feature>
<accession>A0ABT6ZIV6</accession>
<keyword evidence="2" id="KW-1133">Transmembrane helix</keyword>